<reference evidence="1" key="1">
    <citation type="submission" date="2021-02" db="EMBL/GenBank/DDBJ databases">
        <authorList>
            <person name="Dougan E. K."/>
            <person name="Rhodes N."/>
            <person name="Thang M."/>
            <person name="Chan C."/>
        </authorList>
    </citation>
    <scope>NUCLEOTIDE SEQUENCE</scope>
</reference>
<name>A0A812UG36_9DINO</name>
<dbReference type="Proteomes" id="UP000604046">
    <property type="component" value="Unassembled WGS sequence"/>
</dbReference>
<feature type="non-terminal residue" evidence="1">
    <location>
        <position position="81"/>
    </location>
</feature>
<organism evidence="1 2">
    <name type="scientific">Symbiodinium natans</name>
    <dbReference type="NCBI Taxonomy" id="878477"/>
    <lineage>
        <taxon>Eukaryota</taxon>
        <taxon>Sar</taxon>
        <taxon>Alveolata</taxon>
        <taxon>Dinophyceae</taxon>
        <taxon>Suessiales</taxon>
        <taxon>Symbiodiniaceae</taxon>
        <taxon>Symbiodinium</taxon>
    </lineage>
</organism>
<keyword evidence="2" id="KW-1185">Reference proteome</keyword>
<protein>
    <submittedName>
        <fullName evidence="1">Uncharacterized protein</fullName>
    </submittedName>
</protein>
<accession>A0A812UG36</accession>
<evidence type="ECO:0000313" key="1">
    <source>
        <dbReference type="EMBL" id="CAE7563875.1"/>
    </source>
</evidence>
<proteinExistence type="predicted"/>
<dbReference type="OrthoDB" id="10547163at2759"/>
<comment type="caution">
    <text evidence="1">The sequence shown here is derived from an EMBL/GenBank/DDBJ whole genome shotgun (WGS) entry which is preliminary data.</text>
</comment>
<evidence type="ECO:0000313" key="2">
    <source>
        <dbReference type="Proteomes" id="UP000604046"/>
    </source>
</evidence>
<feature type="non-terminal residue" evidence="1">
    <location>
        <position position="1"/>
    </location>
</feature>
<gene>
    <name evidence="1" type="ORF">SNAT2548_LOCUS31892</name>
</gene>
<sequence>YGLPLHAASLGDLEGCKNLAPVVEAWLQQLLEAKDVPAFALATAYLAASTVKHALLVAEEEEASASTFSALATAALDGLKG</sequence>
<dbReference type="EMBL" id="CAJNDS010002680">
    <property type="protein sequence ID" value="CAE7563875.1"/>
    <property type="molecule type" value="Genomic_DNA"/>
</dbReference>
<dbReference type="AlphaFoldDB" id="A0A812UG36"/>